<comment type="caution">
    <text evidence="1">The sequence shown here is derived from an EMBL/GenBank/DDBJ whole genome shotgun (WGS) entry which is preliminary data.</text>
</comment>
<dbReference type="EMBL" id="JARJCW010000003">
    <property type="protein sequence ID" value="KAJ7227178.1"/>
    <property type="molecule type" value="Genomic_DNA"/>
</dbReference>
<proteinExistence type="predicted"/>
<dbReference type="Proteomes" id="UP001219525">
    <property type="component" value="Unassembled WGS sequence"/>
</dbReference>
<gene>
    <name evidence="1" type="ORF">GGX14DRAFT_418474</name>
</gene>
<evidence type="ECO:0008006" key="3">
    <source>
        <dbReference type="Google" id="ProtNLM"/>
    </source>
</evidence>
<organism evidence="1 2">
    <name type="scientific">Mycena pura</name>
    <dbReference type="NCBI Taxonomy" id="153505"/>
    <lineage>
        <taxon>Eukaryota</taxon>
        <taxon>Fungi</taxon>
        <taxon>Dikarya</taxon>
        <taxon>Basidiomycota</taxon>
        <taxon>Agaricomycotina</taxon>
        <taxon>Agaricomycetes</taxon>
        <taxon>Agaricomycetidae</taxon>
        <taxon>Agaricales</taxon>
        <taxon>Marasmiineae</taxon>
        <taxon>Mycenaceae</taxon>
        <taxon>Mycena</taxon>
    </lineage>
</organism>
<protein>
    <recommendedName>
        <fullName evidence="3">SnoaL-like domain-containing protein</fullName>
    </recommendedName>
</protein>
<reference evidence="1" key="1">
    <citation type="submission" date="2023-03" db="EMBL/GenBank/DDBJ databases">
        <title>Massive genome expansion in bonnet fungi (Mycena s.s.) driven by repeated elements and novel gene families across ecological guilds.</title>
        <authorList>
            <consortium name="Lawrence Berkeley National Laboratory"/>
            <person name="Harder C.B."/>
            <person name="Miyauchi S."/>
            <person name="Viragh M."/>
            <person name="Kuo A."/>
            <person name="Thoen E."/>
            <person name="Andreopoulos B."/>
            <person name="Lu D."/>
            <person name="Skrede I."/>
            <person name="Drula E."/>
            <person name="Henrissat B."/>
            <person name="Morin E."/>
            <person name="Kohler A."/>
            <person name="Barry K."/>
            <person name="LaButti K."/>
            <person name="Morin E."/>
            <person name="Salamov A."/>
            <person name="Lipzen A."/>
            <person name="Mereny Z."/>
            <person name="Hegedus B."/>
            <person name="Baldrian P."/>
            <person name="Stursova M."/>
            <person name="Weitz H."/>
            <person name="Taylor A."/>
            <person name="Grigoriev I.V."/>
            <person name="Nagy L.G."/>
            <person name="Martin F."/>
            <person name="Kauserud H."/>
        </authorList>
    </citation>
    <scope>NUCLEOTIDE SEQUENCE</scope>
    <source>
        <strain evidence="1">9144</strain>
    </source>
</reference>
<dbReference type="Gene3D" id="3.10.450.50">
    <property type="match status" value="1"/>
</dbReference>
<dbReference type="SUPFAM" id="SSF54427">
    <property type="entry name" value="NTF2-like"/>
    <property type="match status" value="1"/>
</dbReference>
<name>A0AAD6YRH7_9AGAR</name>
<dbReference type="PANTHER" id="PTHR41252">
    <property type="entry name" value="BLR2505 PROTEIN"/>
    <property type="match status" value="1"/>
</dbReference>
<dbReference type="AlphaFoldDB" id="A0AAD6YRH7"/>
<dbReference type="PANTHER" id="PTHR41252:SF1">
    <property type="entry name" value="BLR2505 PROTEIN"/>
    <property type="match status" value="1"/>
</dbReference>
<dbReference type="InterPro" id="IPR032710">
    <property type="entry name" value="NTF2-like_dom_sf"/>
</dbReference>
<keyword evidence="2" id="KW-1185">Reference proteome</keyword>
<evidence type="ECO:0000313" key="2">
    <source>
        <dbReference type="Proteomes" id="UP001219525"/>
    </source>
</evidence>
<accession>A0AAD6YRH7</accession>
<sequence length="136" mass="15513">MAPYPTKAEIRAMFAPLANADYKEFFSHVADNVDWTIMGHHPIAGHYTTRDAFLHASQRLGAIMQEPMKLVLENIVGGDHEDQAVVELRTVAVCKNGLNFDHRYAWVLKFNETQKIAQVRAYWDSELVQRAIAENE</sequence>
<evidence type="ECO:0000313" key="1">
    <source>
        <dbReference type="EMBL" id="KAJ7227178.1"/>
    </source>
</evidence>